<dbReference type="Proteomes" id="UP000706580">
    <property type="component" value="Unassembled WGS sequence"/>
</dbReference>
<keyword evidence="6" id="KW-0626">Porin</keyword>
<dbReference type="SUPFAM" id="SSF56935">
    <property type="entry name" value="Porins"/>
    <property type="match status" value="1"/>
</dbReference>
<evidence type="ECO:0000313" key="11">
    <source>
        <dbReference type="Proteomes" id="UP000706580"/>
    </source>
</evidence>
<keyword evidence="4" id="KW-0812">Transmembrane</keyword>
<dbReference type="PRINTS" id="PR00183">
    <property type="entry name" value="ECOLIPORIN"/>
</dbReference>
<accession>A0ABS7RYN8</accession>
<dbReference type="CDD" id="cd00342">
    <property type="entry name" value="gram_neg_porins"/>
    <property type="match status" value="1"/>
</dbReference>
<evidence type="ECO:0000256" key="1">
    <source>
        <dbReference type="ARBA" id="ARBA00004571"/>
    </source>
</evidence>
<reference evidence="10 11" key="1">
    <citation type="submission" date="2020-11" db="EMBL/GenBank/DDBJ databases">
        <title>Draft Genome of Enterobacter sp. strain EMC7.</title>
        <authorList>
            <person name="Barman P."/>
            <person name="Sinha S."/>
            <person name="Sen S."/>
            <person name="Chakraborty R."/>
        </authorList>
    </citation>
    <scope>NUCLEOTIDE SEQUENCE [LARGE SCALE GENOMIC DNA]</scope>
    <source>
        <strain evidence="10 11">EMC7</strain>
    </source>
</reference>
<feature type="signal peptide" evidence="9">
    <location>
        <begin position="1"/>
        <end position="22"/>
    </location>
</feature>
<comment type="caution">
    <text evidence="10">The sequence shown here is derived from an EMBL/GenBank/DDBJ whole genome shotgun (WGS) entry which is preliminary data.</text>
</comment>
<keyword evidence="7" id="KW-0472">Membrane</keyword>
<gene>
    <name evidence="10" type="ORF">ITX56_16750</name>
</gene>
<dbReference type="Pfam" id="PF00267">
    <property type="entry name" value="Porin_1"/>
    <property type="match status" value="1"/>
</dbReference>
<keyword evidence="8" id="KW-0998">Cell outer membrane</keyword>
<keyword evidence="6" id="KW-0406">Ion transport</keyword>
<evidence type="ECO:0000256" key="5">
    <source>
        <dbReference type="ARBA" id="ARBA00022729"/>
    </source>
</evidence>
<keyword evidence="3" id="KW-1134">Transmembrane beta strand</keyword>
<dbReference type="InterPro" id="IPR050298">
    <property type="entry name" value="Gram-neg_bact_OMP"/>
</dbReference>
<evidence type="ECO:0000256" key="6">
    <source>
        <dbReference type="ARBA" id="ARBA00023114"/>
    </source>
</evidence>
<evidence type="ECO:0000256" key="8">
    <source>
        <dbReference type="ARBA" id="ARBA00023237"/>
    </source>
</evidence>
<evidence type="ECO:0000256" key="3">
    <source>
        <dbReference type="ARBA" id="ARBA00022452"/>
    </source>
</evidence>
<comment type="subcellular location">
    <subcellularLocation>
        <location evidence="1">Cell outer membrane</location>
        <topology evidence="1">Multi-pass membrane protein</topology>
    </subcellularLocation>
</comment>
<evidence type="ECO:0000256" key="4">
    <source>
        <dbReference type="ARBA" id="ARBA00022692"/>
    </source>
</evidence>
<sequence length="359" mass="38907">MMKSKLALIIGALALTAGAANAAEIYNKDGNKLDLYGKVKGEHDFAEHSNSDETYARLGFKGETQINEGITGFGQFEHQFNANQPEGAQTEKTRLAFAGLDFAEAGSIDYGRNYGIAYDIGSYADNLTEFGGDSYQYTDNYMNGRSTGLLTYRNTKLVDGLAVGLQYQGKNEDRNWRKANGEGFGASLQYEIPDSGVTVGAAYTNAKTTDAGDAFGNKIATGENAEMWTTGVKYDANSVYLAATYAETRNMTPLTLNGALGNGVDGVAFADKTENLELMGAYTFDFGLRPSIGYVQSRQNIHGVGSDYATKYIQVGLDYNFNKNFLVDAAYKINLVDSELSQYGINTDDAVILGATYQF</sequence>
<dbReference type="PRINTS" id="PR00182">
    <property type="entry name" value="ECOLNEIPORIN"/>
</dbReference>
<evidence type="ECO:0000256" key="9">
    <source>
        <dbReference type="SAM" id="SignalP"/>
    </source>
</evidence>
<evidence type="ECO:0000256" key="7">
    <source>
        <dbReference type="ARBA" id="ARBA00023136"/>
    </source>
</evidence>
<dbReference type="PANTHER" id="PTHR34501:SF8">
    <property type="entry name" value="OUTER MEMBRANE PORIN N-RELATED"/>
    <property type="match status" value="1"/>
</dbReference>
<evidence type="ECO:0000313" key="10">
    <source>
        <dbReference type="EMBL" id="MBZ0059426.1"/>
    </source>
</evidence>
<evidence type="ECO:0000256" key="2">
    <source>
        <dbReference type="ARBA" id="ARBA00007539"/>
    </source>
</evidence>
<proteinExistence type="inferred from homology"/>
<dbReference type="InterPro" id="IPR033900">
    <property type="entry name" value="Gram_neg_porin_domain"/>
</dbReference>
<dbReference type="InterPro" id="IPR001702">
    <property type="entry name" value="Porin_Gram-ve"/>
</dbReference>
<keyword evidence="6" id="KW-0813">Transport</keyword>
<comment type="similarity">
    <text evidence="2">Belongs to the Gram-negative porin family.</text>
</comment>
<dbReference type="InterPro" id="IPR001897">
    <property type="entry name" value="Porin_gammaproteobac"/>
</dbReference>
<organism evidence="10 11">
    <name type="scientific">Leclercia barmai</name>
    <dbReference type="NCBI Taxonomy" id="2785629"/>
    <lineage>
        <taxon>Bacteria</taxon>
        <taxon>Pseudomonadati</taxon>
        <taxon>Pseudomonadota</taxon>
        <taxon>Gammaproteobacteria</taxon>
        <taxon>Enterobacterales</taxon>
        <taxon>Enterobacteriaceae</taxon>
        <taxon>Leclercia</taxon>
    </lineage>
</organism>
<dbReference type="EMBL" id="JADMNK010000010">
    <property type="protein sequence ID" value="MBZ0059426.1"/>
    <property type="molecule type" value="Genomic_DNA"/>
</dbReference>
<dbReference type="InterPro" id="IPR023614">
    <property type="entry name" value="Porin_dom_sf"/>
</dbReference>
<keyword evidence="11" id="KW-1185">Reference proteome</keyword>
<dbReference type="Gene3D" id="2.40.160.10">
    <property type="entry name" value="Porin"/>
    <property type="match status" value="1"/>
</dbReference>
<name>A0ABS7RYN8_9ENTR</name>
<protein>
    <submittedName>
        <fullName evidence="10">Porin</fullName>
    </submittedName>
</protein>
<dbReference type="PANTHER" id="PTHR34501">
    <property type="entry name" value="PROTEIN YDDL-RELATED"/>
    <property type="match status" value="1"/>
</dbReference>
<feature type="chain" id="PRO_5046386921" evidence="9">
    <location>
        <begin position="23"/>
        <end position="359"/>
    </location>
</feature>
<keyword evidence="5 9" id="KW-0732">Signal</keyword>
<dbReference type="RefSeq" id="WP_223075114.1">
    <property type="nucleotide sequence ID" value="NZ_JADMNK010000010.1"/>
</dbReference>